<reference evidence="3" key="1">
    <citation type="submission" date="2020-10" db="EMBL/GenBank/DDBJ databases">
        <title>Unveiling of a novel bifunctional photoreceptor, Dualchrome1, isolated from a cosmopolitan green alga.</title>
        <authorList>
            <person name="Suzuki S."/>
            <person name="Kawachi M."/>
        </authorList>
    </citation>
    <scope>NUCLEOTIDE SEQUENCE</scope>
    <source>
        <strain evidence="3">NIES 2893</strain>
    </source>
</reference>
<keyword evidence="1" id="KW-0560">Oxidoreductase</keyword>
<dbReference type="PANTHER" id="PTHR43625:SF5">
    <property type="entry name" value="PYRIDOXAL REDUCTASE, CHLOROPLASTIC"/>
    <property type="match status" value="1"/>
</dbReference>
<dbReference type="InterPro" id="IPR018170">
    <property type="entry name" value="Aldo/ket_reductase_CS"/>
</dbReference>
<feature type="domain" description="NADP-dependent oxidoreductase" evidence="2">
    <location>
        <begin position="47"/>
        <end position="363"/>
    </location>
</feature>
<proteinExistence type="predicted"/>
<dbReference type="InterPro" id="IPR050791">
    <property type="entry name" value="Aldo-Keto_reductase"/>
</dbReference>
<dbReference type="Pfam" id="PF00248">
    <property type="entry name" value="Aldo_ket_red"/>
    <property type="match status" value="1"/>
</dbReference>
<evidence type="ECO:0000256" key="1">
    <source>
        <dbReference type="ARBA" id="ARBA00023002"/>
    </source>
</evidence>
<dbReference type="GO" id="GO:0005737">
    <property type="term" value="C:cytoplasm"/>
    <property type="evidence" value="ECO:0007669"/>
    <property type="project" value="TreeGrafter"/>
</dbReference>
<dbReference type="AlphaFoldDB" id="A0A830HI89"/>
<sequence>MPTAITTRTRMRLNLNLNLNLNVNARLRQTPVKLASSYKPSLRTSDVGAGTWAWGNKLIWDYSEDDDAKLQKAFDILVDGGVSFFDTGDSYGTGKLEGRAEQLLGDFASNYRPSPSPFAPSPDNLVIATKLAVYPWRITTKQMKNALAASQKRAQGRIRVVQLHWSAGNYQPLQERCMWDSICTMYEEGLVEAVGVSNFGPKQLKKVHDYCAAREVPIAVAQTQYSLVSCQQEMEDHRALCADLGIQMIAYSPLGLGLLTSKYASLVDDDDNDNVDAALPTSAVRSSLLKGALPGARTLLRTLRSVARDNGRTESEIAVSWCVGKGTLPIVGVKNVDQAQSVVRCNDGFRLSAKDMSRLDEASKTFEQPIARNVFLTK</sequence>
<name>A0A830HI89_9CHLO</name>
<accession>A0A830HI89</accession>
<dbReference type="InterPro" id="IPR023210">
    <property type="entry name" value="NADP_OxRdtase_dom"/>
</dbReference>
<dbReference type="PANTHER" id="PTHR43625">
    <property type="entry name" value="AFLATOXIN B1 ALDEHYDE REDUCTASE"/>
    <property type="match status" value="1"/>
</dbReference>
<keyword evidence="4" id="KW-1185">Reference proteome</keyword>
<dbReference type="SUPFAM" id="SSF51430">
    <property type="entry name" value="NAD(P)-linked oxidoreductase"/>
    <property type="match status" value="1"/>
</dbReference>
<dbReference type="Proteomes" id="UP000660262">
    <property type="component" value="Unassembled WGS sequence"/>
</dbReference>
<dbReference type="OrthoDB" id="2310150at2759"/>
<evidence type="ECO:0000313" key="4">
    <source>
        <dbReference type="Proteomes" id="UP000660262"/>
    </source>
</evidence>
<dbReference type="PROSITE" id="PS00062">
    <property type="entry name" value="ALDOKETO_REDUCTASE_2"/>
    <property type="match status" value="1"/>
</dbReference>
<organism evidence="3 4">
    <name type="scientific">Pycnococcus provasolii</name>
    <dbReference type="NCBI Taxonomy" id="41880"/>
    <lineage>
        <taxon>Eukaryota</taxon>
        <taxon>Viridiplantae</taxon>
        <taxon>Chlorophyta</taxon>
        <taxon>Pseudoscourfieldiophyceae</taxon>
        <taxon>Pseudoscourfieldiales</taxon>
        <taxon>Pycnococcaceae</taxon>
        <taxon>Pycnococcus</taxon>
    </lineage>
</organism>
<protein>
    <recommendedName>
        <fullName evidence="2">NADP-dependent oxidoreductase domain-containing protein</fullName>
    </recommendedName>
</protein>
<dbReference type="InterPro" id="IPR036812">
    <property type="entry name" value="NAD(P)_OxRdtase_dom_sf"/>
</dbReference>
<dbReference type="GO" id="GO:0016491">
    <property type="term" value="F:oxidoreductase activity"/>
    <property type="evidence" value="ECO:0007669"/>
    <property type="project" value="UniProtKB-KW"/>
</dbReference>
<gene>
    <name evidence="3" type="ORF">PPROV_000504000</name>
</gene>
<dbReference type="Gene3D" id="3.20.20.100">
    <property type="entry name" value="NADP-dependent oxidoreductase domain"/>
    <property type="match status" value="1"/>
</dbReference>
<evidence type="ECO:0000313" key="3">
    <source>
        <dbReference type="EMBL" id="GHP06293.1"/>
    </source>
</evidence>
<dbReference type="EMBL" id="BNJQ01000012">
    <property type="protein sequence ID" value="GHP06293.1"/>
    <property type="molecule type" value="Genomic_DNA"/>
</dbReference>
<comment type="caution">
    <text evidence="3">The sequence shown here is derived from an EMBL/GenBank/DDBJ whole genome shotgun (WGS) entry which is preliminary data.</text>
</comment>
<evidence type="ECO:0000259" key="2">
    <source>
        <dbReference type="Pfam" id="PF00248"/>
    </source>
</evidence>